<accession>A0ABM8B3Z4</accession>
<dbReference type="SUPFAM" id="SSF53822">
    <property type="entry name" value="Periplasmic binding protein-like I"/>
    <property type="match status" value="1"/>
</dbReference>
<evidence type="ECO:0000313" key="4">
    <source>
        <dbReference type="EMBL" id="BDQ38537.1"/>
    </source>
</evidence>
<dbReference type="PANTHER" id="PTHR30483:SF6">
    <property type="entry name" value="PERIPLASMIC BINDING PROTEIN OF ABC TRANSPORTER FOR NATURAL AMINO ACIDS"/>
    <property type="match status" value="1"/>
</dbReference>
<reference evidence="4 5" key="1">
    <citation type="submission" date="2022-08" db="EMBL/GenBank/DDBJ databases">
        <title>Genome Sequence of the sulphate-reducing bacterium, Pseudodesulfovibrio sp. SYK.</title>
        <authorList>
            <person name="Kondo R."/>
            <person name="Kataoka T."/>
        </authorList>
    </citation>
    <scope>NUCLEOTIDE SEQUENCE [LARGE SCALE GENOMIC DNA]</scope>
    <source>
        <strain evidence="4 5">SYK</strain>
    </source>
</reference>
<dbReference type="InterPro" id="IPR028081">
    <property type="entry name" value="Leu-bd"/>
</dbReference>
<dbReference type="PANTHER" id="PTHR30483">
    <property type="entry name" value="LEUCINE-SPECIFIC-BINDING PROTEIN"/>
    <property type="match status" value="1"/>
</dbReference>
<evidence type="ECO:0000313" key="5">
    <source>
        <dbReference type="Proteomes" id="UP001317742"/>
    </source>
</evidence>
<evidence type="ECO:0000259" key="3">
    <source>
        <dbReference type="Pfam" id="PF13458"/>
    </source>
</evidence>
<evidence type="ECO:0000256" key="1">
    <source>
        <dbReference type="ARBA" id="ARBA00010062"/>
    </source>
</evidence>
<feature type="domain" description="Leucine-binding protein" evidence="3">
    <location>
        <begin position="35"/>
        <end position="360"/>
    </location>
</feature>
<keyword evidence="5" id="KW-1185">Reference proteome</keyword>
<dbReference type="InterPro" id="IPR028082">
    <property type="entry name" value="Peripla_BP_I"/>
</dbReference>
<dbReference type="Pfam" id="PF13458">
    <property type="entry name" value="Peripla_BP_6"/>
    <property type="match status" value="1"/>
</dbReference>
<dbReference type="Proteomes" id="UP001317742">
    <property type="component" value="Chromosome"/>
</dbReference>
<dbReference type="Gene3D" id="3.40.50.2300">
    <property type="match status" value="2"/>
</dbReference>
<organism evidence="4 5">
    <name type="scientific">Pseudodesulfovibrio nedwellii</name>
    <dbReference type="NCBI Taxonomy" id="2973072"/>
    <lineage>
        <taxon>Bacteria</taxon>
        <taxon>Pseudomonadati</taxon>
        <taxon>Thermodesulfobacteriota</taxon>
        <taxon>Desulfovibrionia</taxon>
        <taxon>Desulfovibrionales</taxon>
        <taxon>Desulfovibrionaceae</taxon>
    </lineage>
</organism>
<dbReference type="InterPro" id="IPR051010">
    <property type="entry name" value="BCAA_transport"/>
</dbReference>
<dbReference type="CDD" id="cd06268">
    <property type="entry name" value="PBP1_ABC_transporter_LIVBP-like"/>
    <property type="match status" value="1"/>
</dbReference>
<keyword evidence="2" id="KW-0732">Signal</keyword>
<name>A0ABM8B3Z4_9BACT</name>
<proteinExistence type="inferred from homology"/>
<gene>
    <name evidence="4" type="ORF">SYK_28970</name>
</gene>
<evidence type="ECO:0000256" key="2">
    <source>
        <dbReference type="ARBA" id="ARBA00022729"/>
    </source>
</evidence>
<comment type="similarity">
    <text evidence="1">Belongs to the leucine-binding protein family.</text>
</comment>
<dbReference type="RefSeq" id="WP_281761033.1">
    <property type="nucleotide sequence ID" value="NZ_AP026709.1"/>
</dbReference>
<sequence length="369" mass="40707">MNRSMIFICTILLAAFFGLNITGCSQPESLRIGTILILTDQNGERLSVEVEMLNGMQMAIKEINEEGGILGTKIELIHKDCQGDPELAKKQFREIAAQSPAAVITIYTHITAALVPLATELKTIQLATMATGEGITDNAPYSFRYWPQSSDEGRAILPLVDKLRVRKLGLINIDNAYGNSVSNELSRLLTTKEVTTQKIVYNKINPSLHERLKAFVDCDAISFTCFPSDIEPLAKAIREEYPNMPLIGPNSISSSHYLKNPIFDGIYVAAPLVYNPASPYLGNVGTRFEETYGLPLSQYSAIGYDIITLLTQIIGKNGASPDAIKNTFEAGFVFPGLFGDVVNAQGSHHMTYQLIPAKIKNQKLKYQRR</sequence>
<protein>
    <recommendedName>
        <fullName evidence="3">Leucine-binding protein domain-containing protein</fullName>
    </recommendedName>
</protein>
<dbReference type="EMBL" id="AP026709">
    <property type="protein sequence ID" value="BDQ38537.1"/>
    <property type="molecule type" value="Genomic_DNA"/>
</dbReference>